<dbReference type="InterPro" id="IPR001849">
    <property type="entry name" value="PH_domain"/>
</dbReference>
<accession>A0A8S1DBT4</accession>
<feature type="compositionally biased region" description="Polar residues" evidence="6">
    <location>
        <begin position="793"/>
        <end position="804"/>
    </location>
</feature>
<comment type="similarity">
    <text evidence="2">Belongs to the inositol 3,4-bisphosphate 4-phosphatase family.</text>
</comment>
<gene>
    <name evidence="9" type="ORF">CLODIP_2_CD00047</name>
</gene>
<organism evidence="9 10">
    <name type="scientific">Cloeon dipterum</name>
    <dbReference type="NCBI Taxonomy" id="197152"/>
    <lineage>
        <taxon>Eukaryota</taxon>
        <taxon>Metazoa</taxon>
        <taxon>Ecdysozoa</taxon>
        <taxon>Arthropoda</taxon>
        <taxon>Hexapoda</taxon>
        <taxon>Insecta</taxon>
        <taxon>Pterygota</taxon>
        <taxon>Palaeoptera</taxon>
        <taxon>Ephemeroptera</taxon>
        <taxon>Pisciforma</taxon>
        <taxon>Baetidae</taxon>
        <taxon>Cloeon</taxon>
    </lineage>
</organism>
<dbReference type="GO" id="GO:0005737">
    <property type="term" value="C:cytoplasm"/>
    <property type="evidence" value="ECO:0007669"/>
    <property type="project" value="TreeGrafter"/>
</dbReference>
<dbReference type="EC" id="3.1.3.66" evidence="3"/>
<comment type="caution">
    <text evidence="9">The sequence shown here is derived from an EMBL/GenBank/DDBJ whole genome shotgun (WGS) entry which is preliminary data.</text>
</comment>
<dbReference type="Gene3D" id="2.60.40.150">
    <property type="entry name" value="C2 domain"/>
    <property type="match status" value="1"/>
</dbReference>
<evidence type="ECO:0000313" key="9">
    <source>
        <dbReference type="EMBL" id="CAB3379898.1"/>
    </source>
</evidence>
<dbReference type="EMBL" id="CADEPI010000196">
    <property type="protein sequence ID" value="CAB3379898.1"/>
    <property type="molecule type" value="Genomic_DNA"/>
</dbReference>
<keyword evidence="10" id="KW-1185">Reference proteome</keyword>
<evidence type="ECO:0000256" key="3">
    <source>
        <dbReference type="ARBA" id="ARBA00013037"/>
    </source>
</evidence>
<evidence type="ECO:0000256" key="2">
    <source>
        <dbReference type="ARBA" id="ARBA00006306"/>
    </source>
</evidence>
<evidence type="ECO:0000313" key="10">
    <source>
        <dbReference type="Proteomes" id="UP000494165"/>
    </source>
</evidence>
<name>A0A8S1DBT4_9INSE</name>
<reference evidence="9 10" key="1">
    <citation type="submission" date="2020-04" db="EMBL/GenBank/DDBJ databases">
        <authorList>
            <person name="Alioto T."/>
            <person name="Alioto T."/>
            <person name="Gomez Garrido J."/>
        </authorList>
    </citation>
    <scope>NUCLEOTIDE SEQUENCE [LARGE SCALE GENOMIC DNA]</scope>
</reference>
<dbReference type="OrthoDB" id="159395at2759"/>
<feature type="domain" description="C2" evidence="8">
    <location>
        <begin position="235"/>
        <end position="368"/>
    </location>
</feature>
<protein>
    <recommendedName>
        <fullName evidence="3">phosphatidylinositol-3,4-bisphosphate 4-phosphatase</fullName>
        <ecNumber evidence="3">3.1.3.66</ecNumber>
    </recommendedName>
</protein>
<dbReference type="InterPro" id="IPR011993">
    <property type="entry name" value="PH-like_dom_sf"/>
</dbReference>
<feature type="domain" description="PH" evidence="7">
    <location>
        <begin position="94"/>
        <end position="214"/>
    </location>
</feature>
<dbReference type="PROSITE" id="PS50003">
    <property type="entry name" value="PH_DOMAIN"/>
    <property type="match status" value="1"/>
</dbReference>
<dbReference type="Gene3D" id="2.30.29.30">
    <property type="entry name" value="Pleckstrin-homology domain (PH domain)/Phosphotyrosine-binding domain (PTB)"/>
    <property type="match status" value="1"/>
</dbReference>
<dbReference type="GO" id="GO:0016316">
    <property type="term" value="F:phosphatidylinositol-3,4-bisphosphate 4-phosphatase activity"/>
    <property type="evidence" value="ECO:0007669"/>
    <property type="project" value="UniProtKB-EC"/>
</dbReference>
<evidence type="ECO:0000256" key="6">
    <source>
        <dbReference type="SAM" id="MobiDB-lite"/>
    </source>
</evidence>
<evidence type="ECO:0000259" key="7">
    <source>
        <dbReference type="PROSITE" id="PS50003"/>
    </source>
</evidence>
<feature type="region of interest" description="Disordered" evidence="6">
    <location>
        <begin position="787"/>
        <end position="813"/>
    </location>
</feature>
<feature type="region of interest" description="Disordered" evidence="6">
    <location>
        <begin position="910"/>
        <end position="930"/>
    </location>
</feature>
<evidence type="ECO:0000256" key="1">
    <source>
        <dbReference type="ARBA" id="ARBA00004847"/>
    </source>
</evidence>
<comment type="pathway">
    <text evidence="1">Signal transduction; phosphatidylinositol signaling pathway.</text>
</comment>
<keyword evidence="4" id="KW-0378">Hydrolase</keyword>
<dbReference type="InterPro" id="IPR035892">
    <property type="entry name" value="C2_domain_sf"/>
</dbReference>
<dbReference type="SUPFAM" id="SSF49562">
    <property type="entry name" value="C2 domain (Calcium/lipid-binding domain, CaLB)"/>
    <property type="match status" value="1"/>
</dbReference>
<evidence type="ECO:0000256" key="4">
    <source>
        <dbReference type="ARBA" id="ARBA00022801"/>
    </source>
</evidence>
<dbReference type="PROSITE" id="PS50004">
    <property type="entry name" value="C2"/>
    <property type="match status" value="1"/>
</dbReference>
<keyword evidence="5" id="KW-0443">Lipid metabolism</keyword>
<dbReference type="Pfam" id="PF00169">
    <property type="entry name" value="PH"/>
    <property type="match status" value="1"/>
</dbReference>
<evidence type="ECO:0000256" key="5">
    <source>
        <dbReference type="ARBA" id="ARBA00023098"/>
    </source>
</evidence>
<dbReference type="Proteomes" id="UP000494165">
    <property type="component" value="Unassembled WGS sequence"/>
</dbReference>
<dbReference type="InterPro" id="IPR000008">
    <property type="entry name" value="C2_dom"/>
</dbReference>
<dbReference type="PANTHER" id="PTHR12187:SF11">
    <property type="entry name" value="PHOSPHATIDYLINOSITOL-3,4-BISPHOSPHATE 4-PHOSPHATASE"/>
    <property type="match status" value="1"/>
</dbReference>
<sequence>MNYDWSLDLFNSIFISCSCECSPFSLPASCSKNDQHRRRNFRFRGEFGASADQTLLSSVSCDLADAMRFNKQEMFSFAKQPSQNFDKEGVLLLKERQDGFFKRTESKDSIKIKQRSRNSSSNLICVGSAKRVSSERWCRLRGNMLFYFKSREQWSEPAGVILVEGCTIKLEPATMNDGSYGFALVFEGGVSQHLAALTVEERDRWVAALQLAGYETMRAQISAMKQELDLRYGGREIELEVNTWRARRGRLIDPCEAPLCEVSFSCDNLLCDGHGKPPNPMLCLHVFMPYEGRWVQYARTEVVKCNSNPNFLHTVALRASDGLVRESKLRISLYNVREPISQVATLLGRAELQLKQLIQDDAGCSVRLALKSITPNIEAYTTGFVTATSWTLKVENSHTSTESTPCKSPLKPDAVVYSHRRSYSLPSRLGTKLSLPQQGELNKIFTSPFIRTYRFHSGLGGDICVHEMMAESRLSFTFPQQLLQLWINDEKELLQEVAGMGELRDPWHSKQIQLLDRHLHLLHMYSQAKQNLQNNKDRNFKPSCQKDDRSLEFVPINLHLQRMWVQNDTLRRTGLYDVITVGAFTSHANKCKAGGLLRLLQQIKEAESNANEDDQGPSRISMAHDAVQAIKQLRREVVESMRSLMKLAKEKQTQGMLPICEELIKKTKILLSLWDTSLVEEAMSFLEEFKVSSTLECDKADILTPYRRITQQLLNFKPLPEDELLSPDLSTPVDERLRLINCWTTDDGDTLTAEIVHVGESVLVDGNDLLEIPLHCETEETVIKILDHDESSKSSLNDDASPSGENEKDKENSVVDIVIRNDFNADLEKLDDEIKQIIPADSGPESISRQFLDTQAMCNSPTANYYKPTDEPEPWDLTQLNIEASMMCLVSKVKFLCGRVGSPAVRLRTQNTRKLSSHSSSSEGIKDSDGNVKRINKFTEGLDFAAMVDWAAELRPPMRKLRQAMDGLLKTARLTHSVLRVQQDSRAAMKACSVQYRRDICFSQALTSLVTGLMAKLWCSKPDPKFLLVLSTLGPLVEFEALLSYHGDEIAMWGDMVVAVEDLCTVTFTLVHASTERPAGSAQETRPNIVPRVTGSRAALNVIVPVPEVVMSLLPPPPAGANRSFNVTPVFFNIGINEKATLAEGLGKTKPQEKSNIDNFERLNDYYNRYKKISDSSLSGYNEPGLRSSYGAPPLASVVEKLKTAVHNKKSKNVEILQLASTICRAMSGLRFTSCKSAKDRTGMAVTLEQCNILLSEYNLSDGELQRALDCLRSEGCRMENTRKNIGVSKYAFNTLQLLTFPKQYRPPAGTYGSNET</sequence>
<dbReference type="Pfam" id="PF00168">
    <property type="entry name" value="C2"/>
    <property type="match status" value="1"/>
</dbReference>
<dbReference type="SMART" id="SM00233">
    <property type="entry name" value="PH"/>
    <property type="match status" value="1"/>
</dbReference>
<feature type="compositionally biased region" description="Polar residues" evidence="6">
    <location>
        <begin position="910"/>
        <end position="923"/>
    </location>
</feature>
<dbReference type="SUPFAM" id="SSF50729">
    <property type="entry name" value="PH domain-like"/>
    <property type="match status" value="1"/>
</dbReference>
<evidence type="ECO:0000259" key="8">
    <source>
        <dbReference type="PROSITE" id="PS50004"/>
    </source>
</evidence>
<proteinExistence type="inferred from homology"/>
<dbReference type="InterPro" id="IPR039034">
    <property type="entry name" value="INPP4"/>
</dbReference>
<dbReference type="PANTHER" id="PTHR12187">
    <property type="entry name" value="AGAP000124-PA"/>
    <property type="match status" value="1"/>
</dbReference>